<dbReference type="EC" id="6.1.1.9" evidence="4"/>
<evidence type="ECO:0000256" key="10">
    <source>
        <dbReference type="ARBA" id="ARBA00023146"/>
    </source>
</evidence>
<gene>
    <name evidence="16" type="ORF">JYZ213_LOCUS26192</name>
</gene>
<dbReference type="NCBIfam" id="TIGR01251">
    <property type="entry name" value="ribP_PPkin"/>
    <property type="match status" value="1"/>
</dbReference>
<dbReference type="InterPro" id="IPR013155">
    <property type="entry name" value="M/V/L/I-tRNA-synth_anticd-bd"/>
</dbReference>
<evidence type="ECO:0000259" key="15">
    <source>
        <dbReference type="Pfam" id="PF08264"/>
    </source>
</evidence>
<organism evidence="16 17">
    <name type="scientific">Adineta steineri</name>
    <dbReference type="NCBI Taxonomy" id="433720"/>
    <lineage>
        <taxon>Eukaryota</taxon>
        <taxon>Metazoa</taxon>
        <taxon>Spiralia</taxon>
        <taxon>Gnathifera</taxon>
        <taxon>Rotifera</taxon>
        <taxon>Eurotatoria</taxon>
        <taxon>Bdelloidea</taxon>
        <taxon>Adinetida</taxon>
        <taxon>Adinetidae</taxon>
        <taxon>Adineta</taxon>
    </lineage>
</organism>
<dbReference type="GO" id="GO:0002161">
    <property type="term" value="F:aminoacyl-tRNA deacylase activity"/>
    <property type="evidence" value="ECO:0007669"/>
    <property type="project" value="InterPro"/>
</dbReference>
<dbReference type="Gene3D" id="3.40.50.620">
    <property type="entry name" value="HUPs"/>
    <property type="match status" value="2"/>
</dbReference>
<dbReference type="FunFam" id="3.40.50.620:FF:000078">
    <property type="entry name" value="Valine--tRNA ligase, mitochondrial"/>
    <property type="match status" value="1"/>
</dbReference>
<dbReference type="CDD" id="cd00817">
    <property type="entry name" value="ValRS_core"/>
    <property type="match status" value="1"/>
</dbReference>
<comment type="similarity">
    <text evidence="3">Belongs to the ribose-phosphate pyrophosphokinase family.</text>
</comment>
<dbReference type="SUPFAM" id="SSF53271">
    <property type="entry name" value="PRTase-like"/>
    <property type="match status" value="2"/>
</dbReference>
<evidence type="ECO:0000256" key="6">
    <source>
        <dbReference type="ARBA" id="ARBA00022598"/>
    </source>
</evidence>
<evidence type="ECO:0000256" key="5">
    <source>
        <dbReference type="ARBA" id="ARBA00022490"/>
    </source>
</evidence>
<dbReference type="SUPFAM" id="SSF52374">
    <property type="entry name" value="Nucleotidylyl transferase"/>
    <property type="match status" value="1"/>
</dbReference>
<comment type="catalytic activity">
    <reaction evidence="12">
        <text>tRNA(Val) + L-valine + ATP = L-valyl-tRNA(Val) + AMP + diphosphate</text>
        <dbReference type="Rhea" id="RHEA:10704"/>
        <dbReference type="Rhea" id="RHEA-COMP:9672"/>
        <dbReference type="Rhea" id="RHEA-COMP:9708"/>
        <dbReference type="ChEBI" id="CHEBI:30616"/>
        <dbReference type="ChEBI" id="CHEBI:33019"/>
        <dbReference type="ChEBI" id="CHEBI:57762"/>
        <dbReference type="ChEBI" id="CHEBI:78442"/>
        <dbReference type="ChEBI" id="CHEBI:78537"/>
        <dbReference type="ChEBI" id="CHEBI:456215"/>
        <dbReference type="EC" id="6.1.1.9"/>
    </reaction>
</comment>
<evidence type="ECO:0000256" key="12">
    <source>
        <dbReference type="ARBA" id="ARBA00047552"/>
    </source>
</evidence>
<evidence type="ECO:0000256" key="1">
    <source>
        <dbReference type="ARBA" id="ARBA00004496"/>
    </source>
</evidence>
<keyword evidence="5" id="KW-0963">Cytoplasm</keyword>
<dbReference type="NCBIfam" id="TIGR00422">
    <property type="entry name" value="valS"/>
    <property type="match status" value="1"/>
</dbReference>
<dbReference type="InterPro" id="IPR000836">
    <property type="entry name" value="PRTase_dom"/>
</dbReference>
<dbReference type="FunFam" id="3.40.50.620:FF:000020">
    <property type="entry name" value="Valine--tRNA ligase, mitochondrial"/>
    <property type="match status" value="1"/>
</dbReference>
<dbReference type="PANTHER" id="PTHR11946">
    <property type="entry name" value="VALYL-TRNA SYNTHETASES"/>
    <property type="match status" value="1"/>
</dbReference>
<dbReference type="InterPro" id="IPR009008">
    <property type="entry name" value="Val/Leu/Ile-tRNA-synth_edit"/>
</dbReference>
<dbReference type="Gene3D" id="3.40.50.2020">
    <property type="match status" value="2"/>
</dbReference>
<dbReference type="Pfam" id="PF00133">
    <property type="entry name" value="tRNA-synt_1"/>
    <property type="match status" value="1"/>
</dbReference>
<sequence length="1307" mass="151132">MAHDTKDVDCRTMTNLTASQKHAHGLCDGFPTILFYAREMQQLADEIRTCSRDHPIELGDIDWKEFPDTWPNIFIRKSEQIRHSHVLFLASLHNPQTIFEQISLLYHLPKYLCRSLKVLLPYFPTGTMERIQIQGEIATAYSLAQMLSAIPLTRTGPCEVVIFDIHALQNQFYFSSNVIVRLESTVDLLLNELKNQNNHNEKYAIAFPDDGAHKRFGHMFDEKINPVLICSKIRDGDQRKTTIKEGNPKGYHCMIVDDLVQSGGTLIECAQALLQSGATDVSAFVGHGIFPNDSWKKFLHSENPKVRFHTFYVTNTYPNTQILIDKPPFKVLSIAQLLYIHCELPKAYSPKYVEAAWYNWWEKQGFFRPEYYDEHPPANASTPRKSFTMVIPPPNVTGYLHLGHAIMCTLEDTISRWHRMCGETVLWVPGCDHAGIATQVVVEKKIMREKKLSRHDLGREKFLEEVWKWKNEKGDHIYEQIKALGSSCDWSRKVFTMDKDMSYAVEEAFIRMHEKKLIYRSTRLVNWSCTLKSAISDIEVEKTELKGKTLIRVPGYEQPVEFGVLTFFAYPVENSKEEIIVATTRLETMLGDTAVVVHPDDERYKHLHGKFVQHPFLPRRIPILSDTMVDPAFGSGAVKITPAHDQNDFDCGRRLNLPFITCINGDGLMSSECGPYAGKPRFDVRRQLLNDLKERGLYRDSKENEMVLPICSRSKDIIEPLLKPQWYVNCQSMAQRSIDAVRSKELKILPTLFEPVWYRWLEDIRDWCISRQLWWGHRIPSYFISSDDIPAGNDTDDKYWVSAHSREEALDKAAQRFNISKEKIRLEQDEDVLDTWFSSGLFPFSSFGWPMETDDLKRFFPTTLLETGHDIIFFWVARMVMMSLELTDRLPFTEIYLHAIIRDAHGRKMSKSIGNVIDPLDVITGITLEKLHEQLKTANLDPKEYERAKQGQQGDYPKGIPECGTDALRFALCSYANQGRDINLDVLRVEGYRRFCNKLWNAIRFAMSKNLDINAPNCFQPPTDALRFALCSYANQGRDINLDVLRVEGYRRFCNKLWNAIRFAMSKNLDINAPNCFQPPTEFKLTGHEKPCDLWIISRLSHAIQQCEHGFKNYLFPQITTAIYNFWLYELCDVYIEYVKKDLYAKEPDFQRQETIKLMLYTCLNNGLRLLAPIMPFVSEELFQRLPKPNNGQGAPPSLCVTPYPQSSEFQQYRNENIETNVTTIYESINKIRSYRSANKIVSKEKDNLYIHASPTSALLFTEYTDLIQPLANIDTIQLLKDKPTGDQNEYINIATTSDYTFYFKSK</sequence>
<accession>A0A814VJG5</accession>
<dbReference type="GO" id="GO:0005524">
    <property type="term" value="F:ATP binding"/>
    <property type="evidence" value="ECO:0007669"/>
    <property type="project" value="UniProtKB-KW"/>
</dbReference>
<dbReference type="Proteomes" id="UP000663845">
    <property type="component" value="Unassembled WGS sequence"/>
</dbReference>
<evidence type="ECO:0000256" key="4">
    <source>
        <dbReference type="ARBA" id="ARBA00013169"/>
    </source>
</evidence>
<dbReference type="NCBIfam" id="NF004349">
    <property type="entry name" value="PRK05729.1"/>
    <property type="match status" value="1"/>
</dbReference>
<keyword evidence="9 13" id="KW-0648">Protein biosynthesis</keyword>
<dbReference type="GO" id="GO:0009165">
    <property type="term" value="P:nucleotide biosynthetic process"/>
    <property type="evidence" value="ECO:0007669"/>
    <property type="project" value="InterPro"/>
</dbReference>
<dbReference type="PANTHER" id="PTHR11946:SF109">
    <property type="entry name" value="VALINE--TRNA LIGASE"/>
    <property type="match status" value="1"/>
</dbReference>
<comment type="caution">
    <text evidence="16">The sequence shown here is derived from an EMBL/GenBank/DDBJ whole genome shotgun (WGS) entry which is preliminary data.</text>
</comment>
<evidence type="ECO:0000259" key="14">
    <source>
        <dbReference type="Pfam" id="PF00133"/>
    </source>
</evidence>
<dbReference type="CDD" id="cd07962">
    <property type="entry name" value="Anticodon_Ia_Val"/>
    <property type="match status" value="1"/>
</dbReference>
<dbReference type="GO" id="GO:0000287">
    <property type="term" value="F:magnesium ion binding"/>
    <property type="evidence" value="ECO:0007669"/>
    <property type="project" value="InterPro"/>
</dbReference>
<keyword evidence="7 13" id="KW-0547">Nucleotide-binding</keyword>
<dbReference type="PRINTS" id="PR00986">
    <property type="entry name" value="TRNASYNTHVAL"/>
</dbReference>
<feature type="domain" description="Aminoacyl-tRNA synthetase class Ia" evidence="14">
    <location>
        <begin position="357"/>
        <end position="985"/>
    </location>
</feature>
<dbReference type="EMBL" id="CAJNOG010000345">
    <property type="protein sequence ID" value="CAF1188388.1"/>
    <property type="molecule type" value="Genomic_DNA"/>
</dbReference>
<keyword evidence="8 13" id="KW-0067">ATP-binding</keyword>
<dbReference type="InterPro" id="IPR001412">
    <property type="entry name" value="aa-tRNA-synth_I_CS"/>
</dbReference>
<dbReference type="GO" id="GO:0006438">
    <property type="term" value="P:valyl-tRNA aminoacylation"/>
    <property type="evidence" value="ECO:0007669"/>
    <property type="project" value="InterPro"/>
</dbReference>
<dbReference type="HAMAP" id="MF_02004">
    <property type="entry name" value="Val_tRNA_synth_type1"/>
    <property type="match status" value="1"/>
</dbReference>
<dbReference type="SUPFAM" id="SSF47323">
    <property type="entry name" value="Anticodon-binding domain of a subclass of class I aminoacyl-tRNA synthetases"/>
    <property type="match status" value="1"/>
</dbReference>
<keyword evidence="10 13" id="KW-0030">Aminoacyl-tRNA synthetase</keyword>
<dbReference type="InterPro" id="IPR005946">
    <property type="entry name" value="Rib-P_diPkinase"/>
</dbReference>
<dbReference type="InterPro" id="IPR009080">
    <property type="entry name" value="tRNAsynth_Ia_anticodon-bd"/>
</dbReference>
<dbReference type="InterPro" id="IPR002300">
    <property type="entry name" value="aa-tRNA-synth_Ia"/>
</dbReference>
<dbReference type="SMART" id="SM01400">
    <property type="entry name" value="Pribosyltran_N"/>
    <property type="match status" value="1"/>
</dbReference>
<dbReference type="InterPro" id="IPR029057">
    <property type="entry name" value="PRTase-like"/>
</dbReference>
<evidence type="ECO:0000256" key="8">
    <source>
        <dbReference type="ARBA" id="ARBA00022840"/>
    </source>
</evidence>
<comment type="subcellular location">
    <subcellularLocation>
        <location evidence="1">Cytoplasm</location>
    </subcellularLocation>
</comment>
<reference evidence="16" key="1">
    <citation type="submission" date="2021-02" db="EMBL/GenBank/DDBJ databases">
        <authorList>
            <person name="Nowell W R."/>
        </authorList>
    </citation>
    <scope>NUCLEOTIDE SEQUENCE</scope>
</reference>
<dbReference type="Pfam" id="PF08264">
    <property type="entry name" value="Anticodon_1"/>
    <property type="match status" value="1"/>
</dbReference>
<protein>
    <recommendedName>
        <fullName evidence="4">valine--tRNA ligase</fullName>
        <ecNumber evidence="4">6.1.1.9</ecNumber>
    </recommendedName>
    <alternativeName>
        <fullName evidence="11">Valyl-tRNA synthetase</fullName>
    </alternativeName>
</protein>
<dbReference type="GO" id="GO:0004832">
    <property type="term" value="F:valine-tRNA ligase activity"/>
    <property type="evidence" value="ECO:0007669"/>
    <property type="project" value="UniProtKB-EC"/>
</dbReference>
<evidence type="ECO:0000313" key="17">
    <source>
        <dbReference type="Proteomes" id="UP000663845"/>
    </source>
</evidence>
<evidence type="ECO:0000256" key="9">
    <source>
        <dbReference type="ARBA" id="ARBA00022917"/>
    </source>
</evidence>
<dbReference type="GO" id="GO:0005829">
    <property type="term" value="C:cytosol"/>
    <property type="evidence" value="ECO:0007669"/>
    <property type="project" value="TreeGrafter"/>
</dbReference>
<evidence type="ECO:0000256" key="11">
    <source>
        <dbReference type="ARBA" id="ARBA00029936"/>
    </source>
</evidence>
<dbReference type="InterPro" id="IPR033705">
    <property type="entry name" value="Anticodon_Ia_Val"/>
</dbReference>
<feature type="domain" description="Methionyl/Valyl/Leucyl/Isoleucyl-tRNA synthetase anticodon-binding" evidence="15">
    <location>
        <begin position="1093"/>
        <end position="1248"/>
    </location>
</feature>
<keyword evidence="6 13" id="KW-0436">Ligase</keyword>
<dbReference type="InterPro" id="IPR002303">
    <property type="entry name" value="Valyl-tRNA_ligase"/>
</dbReference>
<dbReference type="Gene3D" id="1.10.730.10">
    <property type="entry name" value="Isoleucyl-tRNA Synthetase, Domain 1"/>
    <property type="match status" value="2"/>
</dbReference>
<name>A0A814VJG5_9BILA</name>
<dbReference type="InterPro" id="IPR014729">
    <property type="entry name" value="Rossmann-like_a/b/a_fold"/>
</dbReference>
<evidence type="ECO:0000256" key="7">
    <source>
        <dbReference type="ARBA" id="ARBA00022741"/>
    </source>
</evidence>
<dbReference type="CDD" id="cd06223">
    <property type="entry name" value="PRTases_typeI"/>
    <property type="match status" value="1"/>
</dbReference>
<evidence type="ECO:0000256" key="2">
    <source>
        <dbReference type="ARBA" id="ARBA00005594"/>
    </source>
</evidence>
<evidence type="ECO:0000256" key="3">
    <source>
        <dbReference type="ARBA" id="ARBA00006478"/>
    </source>
</evidence>
<proteinExistence type="inferred from homology"/>
<comment type="similarity">
    <text evidence="2 13">Belongs to the class-I aminoacyl-tRNA synthetase family.</text>
</comment>
<evidence type="ECO:0000313" key="16">
    <source>
        <dbReference type="EMBL" id="CAF1188388.1"/>
    </source>
</evidence>
<dbReference type="PROSITE" id="PS00178">
    <property type="entry name" value="AA_TRNA_LIGASE_I"/>
    <property type="match status" value="1"/>
</dbReference>
<evidence type="ECO:0000256" key="13">
    <source>
        <dbReference type="RuleBase" id="RU363035"/>
    </source>
</evidence>
<dbReference type="SUPFAM" id="SSF50677">
    <property type="entry name" value="ValRS/IleRS/LeuRS editing domain"/>
    <property type="match status" value="1"/>
</dbReference>